<evidence type="ECO:0000256" key="1">
    <source>
        <dbReference type="SAM" id="Phobius"/>
    </source>
</evidence>
<gene>
    <name evidence="2" type="ORF">SAMN02743940_0121</name>
</gene>
<feature type="transmembrane region" description="Helical" evidence="1">
    <location>
        <begin position="6"/>
        <end position="30"/>
    </location>
</feature>
<dbReference type="RefSeq" id="WP_245812860.1">
    <property type="nucleotide sequence ID" value="NZ_FSRO01000001.1"/>
</dbReference>
<protein>
    <recommendedName>
        <fullName evidence="4">DUF2784 domain-containing protein</fullName>
    </recommendedName>
</protein>
<dbReference type="STRING" id="44575.SAMN05216419_104217"/>
<dbReference type="EMBL" id="FSRO01000001">
    <property type="protein sequence ID" value="SIN91065.1"/>
    <property type="molecule type" value="Genomic_DNA"/>
</dbReference>
<evidence type="ECO:0000313" key="3">
    <source>
        <dbReference type="Proteomes" id="UP000185062"/>
    </source>
</evidence>
<organism evidence="2 3">
    <name type="scientific">Nitrosomonas cryotolerans ATCC 49181</name>
    <dbReference type="NCBI Taxonomy" id="1131553"/>
    <lineage>
        <taxon>Bacteria</taxon>
        <taxon>Pseudomonadati</taxon>
        <taxon>Pseudomonadota</taxon>
        <taxon>Betaproteobacteria</taxon>
        <taxon>Nitrosomonadales</taxon>
        <taxon>Nitrosomonadaceae</taxon>
        <taxon>Nitrosomonas</taxon>
    </lineage>
</organism>
<dbReference type="eggNOG" id="ENOG50334WQ">
    <property type="taxonomic scope" value="Bacteria"/>
</dbReference>
<feature type="transmembrane region" description="Helical" evidence="1">
    <location>
        <begin position="96"/>
        <end position="115"/>
    </location>
</feature>
<name>A0A1N6F720_9PROT</name>
<accession>A0A1N6F720</accession>
<sequence>MLADVILVIHFLFVLFVVGSLPLIWVGAWLKFTFVRNRWFRLTHLAAILVVVGESLAGVTCPLTAWENAARQIETDQGFIQLWLHRILFYTFPEGILTTVYVLFAGLVAITFKWIPPDYRNTRL</sequence>
<dbReference type="AlphaFoldDB" id="A0A1N6F720"/>
<keyword evidence="1" id="KW-0472">Membrane</keyword>
<dbReference type="Proteomes" id="UP000185062">
    <property type="component" value="Unassembled WGS sequence"/>
</dbReference>
<dbReference type="Pfam" id="PF10861">
    <property type="entry name" value="DUF2784"/>
    <property type="match status" value="1"/>
</dbReference>
<feature type="transmembrane region" description="Helical" evidence="1">
    <location>
        <begin position="42"/>
        <end position="66"/>
    </location>
</feature>
<proteinExistence type="predicted"/>
<reference evidence="2 3" key="1">
    <citation type="submission" date="2016-12" db="EMBL/GenBank/DDBJ databases">
        <authorList>
            <person name="Song W.-J."/>
            <person name="Kurnit D.M."/>
        </authorList>
    </citation>
    <scope>NUCLEOTIDE SEQUENCE [LARGE SCALE GENOMIC DNA]</scope>
    <source>
        <strain evidence="2 3">ATCC 49181</strain>
    </source>
</reference>
<keyword evidence="1" id="KW-1133">Transmembrane helix</keyword>
<keyword evidence="3" id="KW-1185">Reference proteome</keyword>
<evidence type="ECO:0000313" key="2">
    <source>
        <dbReference type="EMBL" id="SIN91065.1"/>
    </source>
</evidence>
<evidence type="ECO:0008006" key="4">
    <source>
        <dbReference type="Google" id="ProtNLM"/>
    </source>
</evidence>
<dbReference type="InterPro" id="IPR021218">
    <property type="entry name" value="DUF2784"/>
</dbReference>
<keyword evidence="1" id="KW-0812">Transmembrane</keyword>